<dbReference type="InterPro" id="IPR015422">
    <property type="entry name" value="PyrdxlP-dep_Trfase_small"/>
</dbReference>
<accession>A0A1W1CRI2</accession>
<dbReference type="PANTHER" id="PTHR42885">
    <property type="entry name" value="HISTIDINOL-PHOSPHATE AMINOTRANSFERASE-RELATED"/>
    <property type="match status" value="1"/>
</dbReference>
<dbReference type="EMBL" id="FPHF01000105">
    <property type="protein sequence ID" value="SFV68406.1"/>
    <property type="molecule type" value="Genomic_DNA"/>
</dbReference>
<dbReference type="InterPro" id="IPR015424">
    <property type="entry name" value="PyrdxlP-dep_Trfase"/>
</dbReference>
<keyword evidence="4" id="KW-0456">Lyase</keyword>
<dbReference type="Gene3D" id="3.90.1150.10">
    <property type="entry name" value="Aspartate Aminotransferase, domain 1"/>
    <property type="match status" value="1"/>
</dbReference>
<comment type="cofactor">
    <cofactor evidence="1">
        <name>pyridoxal 5'-phosphate</name>
        <dbReference type="ChEBI" id="CHEBI:597326"/>
    </cofactor>
</comment>
<dbReference type="SUPFAM" id="SSF53383">
    <property type="entry name" value="PLP-dependent transferases"/>
    <property type="match status" value="1"/>
</dbReference>
<sequence length="337" mass="39172">MKHGANIYKYAKRIECEPQELIDFSSNINLYQPEINFSLSSTEVAKYPDSEYKDFRGFLAQKYEIKKSQIALFSGATSAIYELFSSLKRKNVFLYAPLYGEYEKAALATKKNIYKINRIEDETQAPLEDSIVVFVNPSTPEGTYYKNIKELMSTWMELDCTIILDESFLEFEELESMRQEITSYKKLYIIQSFSKFYSCAGVRVGAIFSNKKNILKLQTPLWHLSSLDVNFLKQRLSDESFAVKSRETHKTQKEELVNILTESKLFTEIVESDSNFILTYATDGEQLWEKLLEQKILVRKCASFDYLNNNWLRFAVKDEEAHKALKLALGQVKILFT</sequence>
<evidence type="ECO:0000256" key="1">
    <source>
        <dbReference type="ARBA" id="ARBA00001933"/>
    </source>
</evidence>
<dbReference type="InterPro" id="IPR015421">
    <property type="entry name" value="PyrdxlP-dep_Trfase_major"/>
</dbReference>
<evidence type="ECO:0000256" key="2">
    <source>
        <dbReference type="ARBA" id="ARBA00022898"/>
    </source>
</evidence>
<dbReference type="PANTHER" id="PTHR42885:SF1">
    <property type="entry name" value="THREONINE-PHOSPHATE DECARBOXYLASE"/>
    <property type="match status" value="1"/>
</dbReference>
<organism evidence="4">
    <name type="scientific">hydrothermal vent metagenome</name>
    <dbReference type="NCBI Taxonomy" id="652676"/>
    <lineage>
        <taxon>unclassified sequences</taxon>
        <taxon>metagenomes</taxon>
        <taxon>ecological metagenomes</taxon>
    </lineage>
</organism>
<protein>
    <submittedName>
        <fullName evidence="4">L-threonine 3-O-phosphate decarboxylase</fullName>
        <ecNumber evidence="4">4.1.1.81</ecNumber>
    </submittedName>
</protein>
<name>A0A1W1CRI2_9ZZZZ</name>
<gene>
    <name evidence="4" type="ORF">MNB_SM-4-1399</name>
</gene>
<dbReference type="InterPro" id="IPR004839">
    <property type="entry name" value="Aminotransferase_I/II_large"/>
</dbReference>
<dbReference type="EC" id="4.1.1.81" evidence="4"/>
<feature type="domain" description="Aminotransferase class I/classII large" evidence="3">
    <location>
        <begin position="22"/>
        <end position="324"/>
    </location>
</feature>
<dbReference type="GO" id="GO:0030170">
    <property type="term" value="F:pyridoxal phosphate binding"/>
    <property type="evidence" value="ECO:0007669"/>
    <property type="project" value="InterPro"/>
</dbReference>
<dbReference type="Gene3D" id="3.40.640.10">
    <property type="entry name" value="Type I PLP-dependent aspartate aminotransferase-like (Major domain)"/>
    <property type="match status" value="1"/>
</dbReference>
<dbReference type="CDD" id="cd00609">
    <property type="entry name" value="AAT_like"/>
    <property type="match status" value="1"/>
</dbReference>
<reference evidence="4" key="1">
    <citation type="submission" date="2016-10" db="EMBL/GenBank/DDBJ databases">
        <authorList>
            <person name="de Groot N.N."/>
        </authorList>
    </citation>
    <scope>NUCLEOTIDE SEQUENCE</scope>
</reference>
<evidence type="ECO:0000259" key="3">
    <source>
        <dbReference type="Pfam" id="PF00155"/>
    </source>
</evidence>
<dbReference type="GO" id="GO:0048472">
    <property type="term" value="F:threonine-phosphate decarboxylase activity"/>
    <property type="evidence" value="ECO:0007669"/>
    <property type="project" value="UniProtKB-EC"/>
</dbReference>
<dbReference type="AlphaFoldDB" id="A0A1W1CRI2"/>
<proteinExistence type="predicted"/>
<evidence type="ECO:0000313" key="4">
    <source>
        <dbReference type="EMBL" id="SFV68406.1"/>
    </source>
</evidence>
<dbReference type="Pfam" id="PF00155">
    <property type="entry name" value="Aminotran_1_2"/>
    <property type="match status" value="1"/>
</dbReference>
<keyword evidence="2" id="KW-0663">Pyridoxal phosphate</keyword>